<feature type="domain" description="HAMP" evidence="13">
    <location>
        <begin position="322"/>
        <end position="375"/>
    </location>
</feature>
<keyword evidence="2" id="KW-1003">Cell membrane</keyword>
<evidence type="ECO:0000256" key="5">
    <source>
        <dbReference type="ARBA" id="ARBA00022692"/>
    </source>
</evidence>
<dbReference type="Gene3D" id="3.30.565.10">
    <property type="entry name" value="Histidine kinase-like ATPase, C-terminal domain"/>
    <property type="match status" value="1"/>
</dbReference>
<evidence type="ECO:0000256" key="1">
    <source>
        <dbReference type="ARBA" id="ARBA00004651"/>
    </source>
</evidence>
<evidence type="ECO:0000313" key="14">
    <source>
        <dbReference type="EMBL" id="CQR52018.1"/>
    </source>
</evidence>
<evidence type="ECO:0000259" key="13">
    <source>
        <dbReference type="PROSITE" id="PS50885"/>
    </source>
</evidence>
<dbReference type="InterPro" id="IPR010559">
    <property type="entry name" value="Sig_transdc_His_kin_internal"/>
</dbReference>
<name>A0A0E4CUF5_9BACL</name>
<dbReference type="PATRIC" id="fig|1073571.4.peg.619"/>
<dbReference type="AlphaFoldDB" id="A0A0E4CUF5"/>
<evidence type="ECO:0000256" key="10">
    <source>
        <dbReference type="ARBA" id="ARBA00023012"/>
    </source>
</evidence>
<keyword evidence="9 12" id="KW-1133">Transmembrane helix</keyword>
<dbReference type="Pfam" id="PF00672">
    <property type="entry name" value="HAMP"/>
    <property type="match status" value="1"/>
</dbReference>
<dbReference type="Proteomes" id="UP000033163">
    <property type="component" value="Chromosome I"/>
</dbReference>
<dbReference type="InterPro" id="IPR003660">
    <property type="entry name" value="HAMP_dom"/>
</dbReference>
<dbReference type="InterPro" id="IPR036890">
    <property type="entry name" value="HATPase_C_sf"/>
</dbReference>
<dbReference type="EMBL" id="LN831776">
    <property type="protein sequence ID" value="CQR52018.1"/>
    <property type="molecule type" value="Genomic_DNA"/>
</dbReference>
<evidence type="ECO:0000256" key="7">
    <source>
        <dbReference type="ARBA" id="ARBA00022777"/>
    </source>
</evidence>
<organism evidence="14 15">
    <name type="scientific">Paenibacillus riograndensis SBR5</name>
    <dbReference type="NCBI Taxonomy" id="1073571"/>
    <lineage>
        <taxon>Bacteria</taxon>
        <taxon>Bacillati</taxon>
        <taxon>Bacillota</taxon>
        <taxon>Bacilli</taxon>
        <taxon>Bacillales</taxon>
        <taxon>Paenibacillaceae</taxon>
        <taxon>Paenibacillus</taxon>
        <taxon>Paenibacillus sonchi group</taxon>
    </lineage>
</organism>
<keyword evidence="4" id="KW-0808">Transferase</keyword>
<protein>
    <submittedName>
        <fullName evidence="14">Putative membrane protein</fullName>
    </submittedName>
</protein>
<sequence length="599" mass="67682">MGKLKWLWPSSMKNRLVLSILLFVLIPSAFLQIRNITQLETMMKDNISQQNAAQLNFLKNNIESLKFGVLGAMLQLERDPDLREQLGRTGENMPEKNMFIKNELLLVKQRLMNAIVPVHLTLVDDKGEVYNTLEEGMAVPAVSGAELLQQPEFVKLRQGAEAYYWTVHEPDYLLANALPGSQLFSLFSKLQGTDGHTFAYLRISLDMKTWLNSITGGFQVKQTYYLLDGGGQPILMGRNDRSAQALGGMLATFKSNPARYFTDDKDLFIFNGTYLPNMDWYLVSRFPLEALSGNILAMKREVMLSFLVTCIIFAGIMYAIVSSTVRPLHNLQKKMSELVDKNLNVSIPERKYKGELLRLARAFNLMTGDIRKLIERLQMEERQKEAIRFQMLMSQMNPHFLLNTLNTIKWNARNHGDMGTSEICQNLGKLLESGLNSDADLVFLKEEIELIRAYVYIQSFRYDHSFNVEYMIGDGLEYALIPKFSLQPLVENAIYHGLVHMKAGGKITILIAGAGGRLRVEIGDNGQGLERSGSASGKRRKGIGLSNLRERIMLLYKGRGELLLLPLPQGTVAVLDIPLLNSLPYDKEERNVENTSGRG</sequence>
<evidence type="ECO:0000256" key="2">
    <source>
        <dbReference type="ARBA" id="ARBA00022475"/>
    </source>
</evidence>
<gene>
    <name evidence="14" type="ORF">PRIO_0602</name>
</gene>
<keyword evidence="3" id="KW-0597">Phosphoprotein</keyword>
<evidence type="ECO:0000256" key="4">
    <source>
        <dbReference type="ARBA" id="ARBA00022679"/>
    </source>
</evidence>
<dbReference type="KEGG" id="pri:PRIO_0602"/>
<evidence type="ECO:0000256" key="6">
    <source>
        <dbReference type="ARBA" id="ARBA00022741"/>
    </source>
</evidence>
<feature type="transmembrane region" description="Helical" evidence="12">
    <location>
        <begin position="302"/>
        <end position="325"/>
    </location>
</feature>
<dbReference type="SMART" id="SM00304">
    <property type="entry name" value="HAMP"/>
    <property type="match status" value="1"/>
</dbReference>
<dbReference type="PANTHER" id="PTHR34220:SF11">
    <property type="entry name" value="SENSOR PROTEIN KINASE HPTS"/>
    <property type="match status" value="1"/>
</dbReference>
<dbReference type="RefSeq" id="WP_020431563.1">
    <property type="nucleotide sequence ID" value="NZ_AGBD01001299.1"/>
</dbReference>
<keyword evidence="8" id="KW-0067">ATP-binding</keyword>
<dbReference type="InterPro" id="IPR050640">
    <property type="entry name" value="Bact_2-comp_sensor_kinase"/>
</dbReference>
<evidence type="ECO:0000256" key="12">
    <source>
        <dbReference type="SAM" id="Phobius"/>
    </source>
</evidence>
<keyword evidence="5 12" id="KW-0812">Transmembrane</keyword>
<evidence type="ECO:0000256" key="8">
    <source>
        <dbReference type="ARBA" id="ARBA00022840"/>
    </source>
</evidence>
<proteinExistence type="predicted"/>
<keyword evidence="6" id="KW-0547">Nucleotide-binding</keyword>
<evidence type="ECO:0000256" key="11">
    <source>
        <dbReference type="ARBA" id="ARBA00023136"/>
    </source>
</evidence>
<dbReference type="SUPFAM" id="SSF158472">
    <property type="entry name" value="HAMP domain-like"/>
    <property type="match status" value="1"/>
</dbReference>
<reference evidence="15" key="1">
    <citation type="submission" date="2015-03" db="EMBL/GenBank/DDBJ databases">
        <authorList>
            <person name="Wibberg D."/>
        </authorList>
    </citation>
    <scope>NUCLEOTIDE SEQUENCE [LARGE SCALE GENOMIC DNA]</scope>
</reference>
<accession>A0A0E4CUF5</accession>
<dbReference type="CDD" id="cd06225">
    <property type="entry name" value="HAMP"/>
    <property type="match status" value="1"/>
</dbReference>
<dbReference type="HOGENOM" id="CLU_020473_6_0_9"/>
<evidence type="ECO:0000313" key="15">
    <source>
        <dbReference type="Proteomes" id="UP000033163"/>
    </source>
</evidence>
<keyword evidence="11 12" id="KW-0472">Membrane</keyword>
<dbReference type="Gene3D" id="6.10.340.10">
    <property type="match status" value="1"/>
</dbReference>
<keyword evidence="10" id="KW-0902">Two-component regulatory system</keyword>
<comment type="subcellular location">
    <subcellularLocation>
        <location evidence="1">Cell membrane</location>
        <topology evidence="1">Multi-pass membrane protein</topology>
    </subcellularLocation>
</comment>
<dbReference type="SUPFAM" id="SSF55874">
    <property type="entry name" value="ATPase domain of HSP90 chaperone/DNA topoisomerase II/histidine kinase"/>
    <property type="match status" value="1"/>
</dbReference>
<dbReference type="GO" id="GO:0000155">
    <property type="term" value="F:phosphorelay sensor kinase activity"/>
    <property type="evidence" value="ECO:0007669"/>
    <property type="project" value="InterPro"/>
</dbReference>
<dbReference type="GO" id="GO:0005524">
    <property type="term" value="F:ATP binding"/>
    <property type="evidence" value="ECO:0007669"/>
    <property type="project" value="UniProtKB-KW"/>
</dbReference>
<dbReference type="PROSITE" id="PS50885">
    <property type="entry name" value="HAMP"/>
    <property type="match status" value="1"/>
</dbReference>
<keyword evidence="7" id="KW-0418">Kinase</keyword>
<dbReference type="GO" id="GO:0005886">
    <property type="term" value="C:plasma membrane"/>
    <property type="evidence" value="ECO:0007669"/>
    <property type="project" value="UniProtKB-SubCell"/>
</dbReference>
<dbReference type="PANTHER" id="PTHR34220">
    <property type="entry name" value="SENSOR HISTIDINE KINASE YPDA"/>
    <property type="match status" value="1"/>
</dbReference>
<evidence type="ECO:0000256" key="3">
    <source>
        <dbReference type="ARBA" id="ARBA00022553"/>
    </source>
</evidence>
<evidence type="ECO:0000256" key="9">
    <source>
        <dbReference type="ARBA" id="ARBA00022989"/>
    </source>
</evidence>
<dbReference type="Pfam" id="PF06580">
    <property type="entry name" value="His_kinase"/>
    <property type="match status" value="1"/>
</dbReference>